<dbReference type="Proteomes" id="UP000092600">
    <property type="component" value="Unassembled WGS sequence"/>
</dbReference>
<evidence type="ECO:0000256" key="4">
    <source>
        <dbReference type="SAM" id="MobiDB-lite"/>
    </source>
</evidence>
<dbReference type="InterPro" id="IPR045177">
    <property type="entry name" value="FDM1-5/IDN2"/>
</dbReference>
<dbReference type="EMBL" id="LSRQ01003221">
    <property type="protein sequence ID" value="OAY72191.1"/>
    <property type="molecule type" value="Genomic_DNA"/>
</dbReference>
<accession>A0A199V5N0</accession>
<dbReference type="STRING" id="4615.A0A199V5N0"/>
<dbReference type="AlphaFoldDB" id="A0A199V5N0"/>
<organism evidence="8 9">
    <name type="scientific">Ananas comosus</name>
    <name type="common">Pineapple</name>
    <name type="synonym">Ananas ananas</name>
    <dbReference type="NCBI Taxonomy" id="4615"/>
    <lineage>
        <taxon>Eukaryota</taxon>
        <taxon>Viridiplantae</taxon>
        <taxon>Streptophyta</taxon>
        <taxon>Embryophyta</taxon>
        <taxon>Tracheophyta</taxon>
        <taxon>Spermatophyta</taxon>
        <taxon>Magnoliopsida</taxon>
        <taxon>Liliopsida</taxon>
        <taxon>Poales</taxon>
        <taxon>Bromeliaceae</taxon>
        <taxon>Bromelioideae</taxon>
        <taxon>Ananas</taxon>
    </lineage>
</organism>
<dbReference type="InterPro" id="IPR038588">
    <property type="entry name" value="XS_domain_sf"/>
</dbReference>
<evidence type="ECO:0000256" key="3">
    <source>
        <dbReference type="SAM" id="Coils"/>
    </source>
</evidence>
<feature type="domain" description="XS" evidence="5">
    <location>
        <begin position="154"/>
        <end position="247"/>
    </location>
</feature>
<dbReference type="InterPro" id="IPR005379">
    <property type="entry name" value="FDM1-5/IDN2_XH"/>
</dbReference>
<evidence type="ECO:0000259" key="7">
    <source>
        <dbReference type="Pfam" id="PF03470"/>
    </source>
</evidence>
<dbReference type="Pfam" id="PF03469">
    <property type="entry name" value="XH"/>
    <property type="match status" value="2"/>
</dbReference>
<feature type="domain" description="Factor of DNA methylation 1-5/IDN2" evidence="6">
    <location>
        <begin position="524"/>
        <end position="622"/>
    </location>
</feature>
<evidence type="ECO:0000259" key="6">
    <source>
        <dbReference type="Pfam" id="PF03469"/>
    </source>
</evidence>
<feature type="region of interest" description="Disordered" evidence="4">
    <location>
        <begin position="1"/>
        <end position="30"/>
    </location>
</feature>
<reference evidence="8 9" key="1">
    <citation type="journal article" date="2016" name="DNA Res.">
        <title>The draft genome of MD-2 pineapple using hybrid error correction of long reads.</title>
        <authorList>
            <person name="Redwan R.M."/>
            <person name="Saidin A."/>
            <person name="Kumar S.V."/>
        </authorList>
    </citation>
    <scope>NUCLEOTIDE SEQUENCE [LARGE SCALE GENOMIC DNA]</scope>
    <source>
        <strain evidence="9">cv. MD2</strain>
        <tissue evidence="8">Leaf</tissue>
    </source>
</reference>
<protein>
    <submittedName>
        <fullName evidence="8">Factor of DNA methylation 1</fullName>
    </submittedName>
</protein>
<evidence type="ECO:0000259" key="5">
    <source>
        <dbReference type="Pfam" id="PF03468"/>
    </source>
</evidence>
<feature type="coiled-coil region" evidence="3">
    <location>
        <begin position="775"/>
        <end position="822"/>
    </location>
</feature>
<feature type="compositionally biased region" description="Low complexity" evidence="4">
    <location>
        <begin position="109"/>
        <end position="120"/>
    </location>
</feature>
<feature type="region of interest" description="Disordered" evidence="4">
    <location>
        <begin position="729"/>
        <end position="749"/>
    </location>
</feature>
<feature type="coiled-coil region" evidence="3">
    <location>
        <begin position="412"/>
        <end position="495"/>
    </location>
</feature>
<feature type="domain" description="Factor of DNA methylation 1-5/IDN2" evidence="6">
    <location>
        <begin position="887"/>
        <end position="1017"/>
    </location>
</feature>
<sequence length="1018" mass="117640">MDADMESNYSEEEEDEEDSEISDSELDDHEEKIYFMLKTGNHRVRNPDGSFRCPFCTGKKKQQYTYKDLLQHATGVGASNTHKRRGKEKAFHRAFARFLKTDLAPDAPPADAAAAAAAGVDGEGGGEAGAGPSRPPPPPPELEQLPRARPEDVELFVWPWMGVLVNVGGDGGANLKDQLSNFNPSDAIALGEGTAIVRFNKDWGGFRDAMAFENHYRASRFGKKEWEQRDGDKVGFYGWISRDDDYNGEDIIAQYLKQNGDLKTVSDVAKAESKETGKIVAILASQIEIKNKCLQELETRYNVTALSMSRLEADKKKLHDAYNEEMRNLQRMARENARRIFEENEKLRLELDAKRKELNSRCKQLDKLEAENDGEKKQQLDDEKQKTAIENTSLELASMVQKKADEDVLKLIEAQKREKEAAISKILQLERQLDQKQQLELEIEQLNGTLRVMKHLEGEDDEDIHEKMENLNGKLESEKLRLAKLSIDLINKERKSNDELQEARKELIMGLDDMLSGRTNIGIRRMGELDEKPFQNACKRKYQDEEAAIKAAELCSNWQEELKKPAWHPYKIIECDGETKEVVNEQDPKLKELWFEWGDDVYNAVKTALIELNEYNASGSEVGEAFEVSKVGLVFSRCALTRPNNNNNNNNNSNKMPSLRRVARENARRIFEEKEKLRLELENARRIFEENEKLRLELENVQRIFEENEKLMLELDAKRKELNSRCKQRDKLEAENDGEKKQLDDEKQKTAIENTSRELPSMVQKKADEDVRKHIQAQKREKEAAISKIIELERQLDQKQQLELEKEQLEGTLRVMKRLEGEDDEDIHKKMENLSGKLESEKLRLAKLCIDLISKERKSNDELGEARKELIMGSDDLLSGRTNIGIKRMGELDEEPFQNACKRKYQDEEAAIKAAELCSNWQGQFKEPGWHPYKIVECRRETKEVVNEQDPKLKELWFEWGDDVYNAVKTALIELNEYNASGRYTVPELWNYKEGRKATTKEVIRYIFEQWKINKRKR</sequence>
<evidence type="ECO:0000313" key="9">
    <source>
        <dbReference type="Proteomes" id="UP000092600"/>
    </source>
</evidence>
<feature type="region of interest" description="Disordered" evidence="4">
    <location>
        <begin position="109"/>
        <end position="145"/>
    </location>
</feature>
<name>A0A199V5N0_ANACO</name>
<feature type="coiled-coil region" evidence="3">
    <location>
        <begin position="294"/>
        <end position="385"/>
    </location>
</feature>
<keyword evidence="1 3" id="KW-0175">Coiled coil</keyword>
<dbReference type="PANTHER" id="PTHR21596:SF51">
    <property type="entry name" value="OS01G0147700 PROTEIN"/>
    <property type="match status" value="1"/>
</dbReference>
<dbReference type="Gene3D" id="3.30.70.2890">
    <property type="entry name" value="XS domain"/>
    <property type="match status" value="1"/>
</dbReference>
<evidence type="ECO:0000256" key="2">
    <source>
        <dbReference type="ARBA" id="ARBA00023158"/>
    </source>
</evidence>
<gene>
    <name evidence="8" type="ORF">ACMD2_02314</name>
</gene>
<comment type="caution">
    <text evidence="8">The sequence shown here is derived from an EMBL/GenBank/DDBJ whole genome shotgun (WGS) entry which is preliminary data.</text>
</comment>
<proteinExistence type="predicted"/>
<dbReference type="Pfam" id="PF03470">
    <property type="entry name" value="zf-XS"/>
    <property type="match status" value="1"/>
</dbReference>
<feature type="domain" description="Zinc finger-XS" evidence="7">
    <location>
        <begin position="53"/>
        <end position="96"/>
    </location>
</feature>
<dbReference type="PANTHER" id="PTHR21596">
    <property type="entry name" value="RIBONUCLEASE P SUBUNIT P38"/>
    <property type="match status" value="1"/>
</dbReference>
<dbReference type="GO" id="GO:0080188">
    <property type="term" value="P:gene silencing by siRNA-directed DNA methylation"/>
    <property type="evidence" value="ECO:0007669"/>
    <property type="project" value="InterPro"/>
</dbReference>
<dbReference type="InterPro" id="IPR005381">
    <property type="entry name" value="Znf-XS_domain"/>
</dbReference>
<evidence type="ECO:0000256" key="1">
    <source>
        <dbReference type="ARBA" id="ARBA00023054"/>
    </source>
</evidence>
<dbReference type="InterPro" id="IPR005380">
    <property type="entry name" value="XS_domain"/>
</dbReference>
<feature type="compositionally biased region" description="Acidic residues" evidence="4">
    <location>
        <begin position="1"/>
        <end position="28"/>
    </location>
</feature>
<evidence type="ECO:0000313" key="8">
    <source>
        <dbReference type="EMBL" id="OAY72191.1"/>
    </source>
</evidence>
<keyword evidence="2" id="KW-0943">RNA-mediated gene silencing</keyword>
<dbReference type="Pfam" id="PF03468">
    <property type="entry name" value="XS"/>
    <property type="match status" value="1"/>
</dbReference>